<dbReference type="EMBL" id="CP002546">
    <property type="protein sequence ID" value="ADY61251.1"/>
    <property type="molecule type" value="Genomic_DNA"/>
</dbReference>
<sequence length="314" mass="35108">MSSGLPTPEVLDECYEAAGNCLYAIWFASSVCGEHYGELSESPDLALSYEHLADQYDDASIMLVNASREAWRVITWERENFIGIANGCEQARYRLHLPESLARQGETCEFRTLHAAVCQLTHWMANFFDWHVQSAGDFRDGMYFLSSHTVIPASEHRDEIVEEFARDFPGWNCDIRSLLLSEHQRAQLVLRSGNLSAPVQHQMESLTGASSIQEFGPPAEITAIRADVSKKKSLGSTDPVAHLPDDPVVLGLYQKLCRERGGGKTMNEIARDIYGGNEKEAQNALRYIRLAKKKAREAAGALAYPQPYPRGCMH</sequence>
<dbReference type="Proteomes" id="UP000006860">
    <property type="component" value="Chromosome"/>
</dbReference>
<gene>
    <name evidence="1" type="ordered locus">Plabr_3654</name>
</gene>
<dbReference type="RefSeq" id="WP_013629970.1">
    <property type="nucleotide sequence ID" value="NC_015174.1"/>
</dbReference>
<protein>
    <submittedName>
        <fullName evidence="1">Uncharacterized protein</fullName>
    </submittedName>
</protein>
<accession>F0SQ74</accession>
<dbReference type="KEGG" id="pbs:Plabr_3654"/>
<organism evidence="1 2">
    <name type="scientific">Rubinisphaera brasiliensis (strain ATCC 49424 / DSM 5305 / JCM 21570 / IAM 15109 / NBRC 103401 / IFAM 1448)</name>
    <name type="common">Planctomyces brasiliensis</name>
    <dbReference type="NCBI Taxonomy" id="756272"/>
    <lineage>
        <taxon>Bacteria</taxon>
        <taxon>Pseudomonadati</taxon>
        <taxon>Planctomycetota</taxon>
        <taxon>Planctomycetia</taxon>
        <taxon>Planctomycetales</taxon>
        <taxon>Planctomycetaceae</taxon>
        <taxon>Rubinisphaera</taxon>
    </lineage>
</organism>
<name>F0SQ74_RUBBR</name>
<dbReference type="HOGENOM" id="CLU_885314_0_0_0"/>
<proteinExistence type="predicted"/>
<evidence type="ECO:0000313" key="2">
    <source>
        <dbReference type="Proteomes" id="UP000006860"/>
    </source>
</evidence>
<keyword evidence="2" id="KW-1185">Reference proteome</keyword>
<reference evidence="2" key="1">
    <citation type="submission" date="2011-02" db="EMBL/GenBank/DDBJ databases">
        <title>The complete genome of Planctomyces brasiliensis DSM 5305.</title>
        <authorList>
            <person name="Lucas S."/>
            <person name="Copeland A."/>
            <person name="Lapidus A."/>
            <person name="Bruce D."/>
            <person name="Goodwin L."/>
            <person name="Pitluck S."/>
            <person name="Kyrpides N."/>
            <person name="Mavromatis K."/>
            <person name="Pagani I."/>
            <person name="Ivanova N."/>
            <person name="Ovchinnikova G."/>
            <person name="Lu M."/>
            <person name="Detter J.C."/>
            <person name="Han C."/>
            <person name="Land M."/>
            <person name="Hauser L."/>
            <person name="Markowitz V."/>
            <person name="Cheng J.-F."/>
            <person name="Hugenholtz P."/>
            <person name="Woyke T."/>
            <person name="Wu D."/>
            <person name="Tindall B."/>
            <person name="Pomrenke H.G."/>
            <person name="Brambilla E."/>
            <person name="Klenk H.-P."/>
            <person name="Eisen J.A."/>
        </authorList>
    </citation>
    <scope>NUCLEOTIDE SEQUENCE [LARGE SCALE GENOMIC DNA]</scope>
    <source>
        <strain evidence="2">ATCC 49424 / DSM 5305 / JCM 21570 / IAM 15109 / NBRC 103401 / IFAM 1448</strain>
    </source>
</reference>
<evidence type="ECO:0000313" key="1">
    <source>
        <dbReference type="EMBL" id="ADY61251.1"/>
    </source>
</evidence>
<dbReference type="AlphaFoldDB" id="F0SQ74"/>